<organism evidence="1 2">
    <name type="scientific">Modicisalibacter xianhensis</name>
    <dbReference type="NCBI Taxonomy" id="442341"/>
    <lineage>
        <taxon>Bacteria</taxon>
        <taxon>Pseudomonadati</taxon>
        <taxon>Pseudomonadota</taxon>
        <taxon>Gammaproteobacteria</taxon>
        <taxon>Oceanospirillales</taxon>
        <taxon>Halomonadaceae</taxon>
        <taxon>Modicisalibacter</taxon>
    </lineage>
</organism>
<gene>
    <name evidence="1" type="ORF">SAMN04487959_114134</name>
</gene>
<dbReference type="AlphaFoldDB" id="A0A1I3ERL1"/>
<dbReference type="EMBL" id="FOPY01000014">
    <property type="protein sequence ID" value="SFI01599.1"/>
    <property type="molecule type" value="Genomic_DNA"/>
</dbReference>
<evidence type="ECO:0000313" key="2">
    <source>
        <dbReference type="Proteomes" id="UP000199040"/>
    </source>
</evidence>
<proteinExistence type="predicted"/>
<reference evidence="1 2" key="1">
    <citation type="submission" date="2016-10" db="EMBL/GenBank/DDBJ databases">
        <authorList>
            <person name="de Groot N.N."/>
        </authorList>
    </citation>
    <scope>NUCLEOTIDE SEQUENCE [LARGE SCALE GENOMIC DNA]</scope>
    <source>
        <strain evidence="1 2">CGMCC 1.6848</strain>
    </source>
</reference>
<name>A0A1I3ERL1_9GAMM</name>
<accession>A0A1I3ERL1</accession>
<sequence>MRLCTDSFSEDGSEWYNFKSLENLPPYSCKYELDPDNPLSFRRPPGTKDFYVIELPLRAALETMEEEEQFLLNPARWNNVTRDLSEGWCYHPWMSALPGGRPTLQNGRHRIVTMMRLLGMTSAPFVVEPEHIAAVKAWPEFKLATA</sequence>
<dbReference type="Proteomes" id="UP000199040">
    <property type="component" value="Unassembled WGS sequence"/>
</dbReference>
<dbReference type="STRING" id="442341.SAMN04487959_114134"/>
<protein>
    <submittedName>
        <fullName evidence="1">Uncharacterized protein</fullName>
    </submittedName>
</protein>
<evidence type="ECO:0000313" key="1">
    <source>
        <dbReference type="EMBL" id="SFI01599.1"/>
    </source>
</evidence>
<keyword evidence="2" id="KW-1185">Reference proteome</keyword>